<dbReference type="InterPro" id="IPR036259">
    <property type="entry name" value="MFS_trans_sf"/>
</dbReference>
<feature type="transmembrane region" description="Helical" evidence="8">
    <location>
        <begin position="131"/>
        <end position="150"/>
    </location>
</feature>
<organism evidence="9 10">
    <name type="scientific">Actinidia chinensis var. chinensis</name>
    <name type="common">Chinese soft-hair kiwi</name>
    <dbReference type="NCBI Taxonomy" id="1590841"/>
    <lineage>
        <taxon>Eukaryota</taxon>
        <taxon>Viridiplantae</taxon>
        <taxon>Streptophyta</taxon>
        <taxon>Embryophyta</taxon>
        <taxon>Tracheophyta</taxon>
        <taxon>Spermatophyta</taxon>
        <taxon>Magnoliopsida</taxon>
        <taxon>eudicotyledons</taxon>
        <taxon>Gunneridae</taxon>
        <taxon>Pentapetalae</taxon>
        <taxon>asterids</taxon>
        <taxon>Ericales</taxon>
        <taxon>Actinidiaceae</taxon>
        <taxon>Actinidia</taxon>
    </lineage>
</organism>
<feature type="transmembrane region" description="Helical" evidence="8">
    <location>
        <begin position="448"/>
        <end position="468"/>
    </location>
</feature>
<reference evidence="10" key="2">
    <citation type="journal article" date="2018" name="BMC Genomics">
        <title>A manually annotated Actinidia chinensis var. chinensis (kiwifruit) genome highlights the challenges associated with draft genomes and gene prediction in plants.</title>
        <authorList>
            <person name="Pilkington S.M."/>
            <person name="Crowhurst R."/>
            <person name="Hilario E."/>
            <person name="Nardozza S."/>
            <person name="Fraser L."/>
            <person name="Peng Y."/>
            <person name="Gunaseelan K."/>
            <person name="Simpson R."/>
            <person name="Tahir J."/>
            <person name="Deroles S.C."/>
            <person name="Templeton K."/>
            <person name="Luo Z."/>
            <person name="Davy M."/>
            <person name="Cheng C."/>
            <person name="McNeilage M."/>
            <person name="Scaglione D."/>
            <person name="Liu Y."/>
            <person name="Zhang Q."/>
            <person name="Datson P."/>
            <person name="De Silva N."/>
            <person name="Gardiner S.E."/>
            <person name="Bassett H."/>
            <person name="Chagne D."/>
            <person name="McCallum J."/>
            <person name="Dzierzon H."/>
            <person name="Deng C."/>
            <person name="Wang Y.Y."/>
            <person name="Barron L."/>
            <person name="Manako K."/>
            <person name="Bowen J."/>
            <person name="Foster T.M."/>
            <person name="Erridge Z.A."/>
            <person name="Tiffin H."/>
            <person name="Waite C.N."/>
            <person name="Davies K.M."/>
            <person name="Grierson E.P."/>
            <person name="Laing W.A."/>
            <person name="Kirk R."/>
            <person name="Chen X."/>
            <person name="Wood M."/>
            <person name="Montefiori M."/>
            <person name="Brummell D.A."/>
            <person name="Schwinn K.E."/>
            <person name="Catanach A."/>
            <person name="Fullerton C."/>
            <person name="Li D."/>
            <person name="Meiyalaghan S."/>
            <person name="Nieuwenhuizen N."/>
            <person name="Read N."/>
            <person name="Prakash R."/>
            <person name="Hunter D."/>
            <person name="Zhang H."/>
            <person name="McKenzie M."/>
            <person name="Knabel M."/>
            <person name="Harris A."/>
            <person name="Allan A.C."/>
            <person name="Gleave A."/>
            <person name="Chen A."/>
            <person name="Janssen B.J."/>
            <person name="Plunkett B."/>
            <person name="Ampomah-Dwamena C."/>
            <person name="Voogd C."/>
            <person name="Leif D."/>
            <person name="Lafferty D."/>
            <person name="Souleyre E.J.F."/>
            <person name="Varkonyi-Gasic E."/>
            <person name="Gambi F."/>
            <person name="Hanley J."/>
            <person name="Yao J.L."/>
            <person name="Cheung J."/>
            <person name="David K.M."/>
            <person name="Warren B."/>
            <person name="Marsh K."/>
            <person name="Snowden K.C."/>
            <person name="Lin-Wang K."/>
            <person name="Brian L."/>
            <person name="Martinez-Sanchez M."/>
            <person name="Wang M."/>
            <person name="Ileperuma N."/>
            <person name="Macnee N."/>
            <person name="Campin R."/>
            <person name="McAtee P."/>
            <person name="Drummond R.S.M."/>
            <person name="Espley R.V."/>
            <person name="Ireland H.S."/>
            <person name="Wu R."/>
            <person name="Atkinson R.G."/>
            <person name="Karunairetnam S."/>
            <person name="Bulley S."/>
            <person name="Chunkath S."/>
            <person name="Hanley Z."/>
            <person name="Storey R."/>
            <person name="Thrimawithana A.H."/>
            <person name="Thomson S."/>
            <person name="David C."/>
            <person name="Testolin R."/>
            <person name="Huang H."/>
            <person name="Hellens R.P."/>
            <person name="Schaffer R.J."/>
        </authorList>
    </citation>
    <scope>NUCLEOTIDE SEQUENCE [LARGE SCALE GENOMIC DNA]</scope>
    <source>
        <strain evidence="10">cv. Red5</strain>
    </source>
</reference>
<evidence type="ECO:0000256" key="2">
    <source>
        <dbReference type="ARBA" id="ARBA00005982"/>
    </source>
</evidence>
<comment type="similarity">
    <text evidence="2 7">Belongs to the major facilitator superfamily. Proton-dependent oligopeptide transporter (POT/PTR) (TC 2.A.17) family.</text>
</comment>
<accession>A0A2R6RX86</accession>
<dbReference type="EMBL" id="NKQK01000002">
    <property type="protein sequence ID" value="PSS34634.1"/>
    <property type="molecule type" value="Genomic_DNA"/>
</dbReference>
<gene>
    <name evidence="9" type="ORF">CEY00_Acc01738</name>
</gene>
<proteinExistence type="inferred from homology"/>
<sequence>MHKYVGEPLFLDAKGVVLESLCSISATREREREGTMGEDDTYTKDGTTDFHNHPAIKKKTGTWKACPYILGNECCERLAYYGINTNLVNYLKFQLNQSSVEAVSNVTNWSGTCYVTPLIGAFLADAYLGRYWTIATFSIIYVFGMTLLTLSASLPGLKPLCDAKNVCHPTGPQTGVFYVGLYLIALGTGGIKPCVSPFGADQFDDSDEAEKKSKSSFFNWFYFSINIGALVASTVLVWVQTNVGWGWGFGIPAVAMVVAVVSFFSGTRLYRNQRPGGSPLTRILQVLVASFRKVWVHVPDNESLLYETAEEESVVKGSRKLDHTKQLSFFDKAAVETQSDGIKGSIDPWRLCTVTQVEELKSIIRLLPILATGIIFTTVYSQMGTLFVLQGNTMDLHMGSNFEIPSASLSLFDTVSVIFWVPVYDGIMVPFARKFTGHKNGFTQLQRIAIGLVISIFAMLIAGTLELVRLKMVREHNFYELKHIPMSVFWQVPQYFIIGCAEVFTFIGQLEFFYEQAPDAMRSLCSALSLATVALGNYMSTLLVNVVTDLSTKNGKAGWIPDNLNYGHLDYFFWLLAVLSVVNLGFYMLVAKWYTYKKPVGASANTTP</sequence>
<dbReference type="Proteomes" id="UP000241394">
    <property type="component" value="Chromosome LG2"/>
</dbReference>
<dbReference type="SUPFAM" id="SSF103473">
    <property type="entry name" value="MFS general substrate transporter"/>
    <property type="match status" value="1"/>
</dbReference>
<evidence type="ECO:0000256" key="3">
    <source>
        <dbReference type="ARBA" id="ARBA00022692"/>
    </source>
</evidence>
<feature type="transmembrane region" description="Helical" evidence="8">
    <location>
        <begin position="571"/>
        <end position="590"/>
    </location>
</feature>
<keyword evidence="7" id="KW-0813">Transport</keyword>
<protein>
    <submittedName>
        <fullName evidence="9">Protein NRT1/ PTR FAMILY 8.1 like</fullName>
    </submittedName>
</protein>
<dbReference type="Pfam" id="PF00854">
    <property type="entry name" value="PTR2"/>
    <property type="match status" value="1"/>
</dbReference>
<dbReference type="OMA" id="HMTNSFE"/>
<dbReference type="PROSITE" id="PS01023">
    <property type="entry name" value="PTR2_2"/>
    <property type="match status" value="1"/>
</dbReference>
<evidence type="ECO:0000256" key="5">
    <source>
        <dbReference type="ARBA" id="ARBA00023136"/>
    </source>
</evidence>
<name>A0A2R6RX86_ACTCC</name>
<evidence type="ECO:0000256" key="7">
    <source>
        <dbReference type="RuleBase" id="RU003755"/>
    </source>
</evidence>
<evidence type="ECO:0000256" key="1">
    <source>
        <dbReference type="ARBA" id="ARBA00004141"/>
    </source>
</evidence>
<keyword evidence="4 8" id="KW-1133">Transmembrane helix</keyword>
<evidence type="ECO:0000313" key="10">
    <source>
        <dbReference type="Proteomes" id="UP000241394"/>
    </source>
</evidence>
<evidence type="ECO:0000256" key="8">
    <source>
        <dbReference type="SAM" id="Phobius"/>
    </source>
</evidence>
<dbReference type="AlphaFoldDB" id="A0A2R6RX86"/>
<dbReference type="GO" id="GO:0022857">
    <property type="term" value="F:transmembrane transporter activity"/>
    <property type="evidence" value="ECO:0007669"/>
    <property type="project" value="InterPro"/>
</dbReference>
<feature type="transmembrane region" description="Helical" evidence="8">
    <location>
        <begin position="220"/>
        <end position="239"/>
    </location>
</feature>
<feature type="transmembrane region" description="Helical" evidence="8">
    <location>
        <begin position="409"/>
        <end position="427"/>
    </location>
</feature>
<comment type="similarity">
    <text evidence="6">Belongs to the major facilitator superfamily. Phosphate:H(+) symporter (TC 2.A.1.9) family.</text>
</comment>
<feature type="transmembrane region" description="Helical" evidence="8">
    <location>
        <begin position="488"/>
        <end position="508"/>
    </location>
</feature>
<reference evidence="9 10" key="1">
    <citation type="submission" date="2017-07" db="EMBL/GenBank/DDBJ databases">
        <title>An improved, manually edited Actinidia chinensis var. chinensis (kiwifruit) genome highlights the challenges associated with draft genomes and gene prediction in plants.</title>
        <authorList>
            <person name="Pilkington S."/>
            <person name="Crowhurst R."/>
            <person name="Hilario E."/>
            <person name="Nardozza S."/>
            <person name="Fraser L."/>
            <person name="Peng Y."/>
            <person name="Gunaseelan K."/>
            <person name="Simpson R."/>
            <person name="Tahir J."/>
            <person name="Deroles S."/>
            <person name="Templeton K."/>
            <person name="Luo Z."/>
            <person name="Davy M."/>
            <person name="Cheng C."/>
            <person name="Mcneilage M."/>
            <person name="Scaglione D."/>
            <person name="Liu Y."/>
            <person name="Zhang Q."/>
            <person name="Datson P."/>
            <person name="De Silva N."/>
            <person name="Gardiner S."/>
            <person name="Bassett H."/>
            <person name="Chagne D."/>
            <person name="Mccallum J."/>
            <person name="Dzierzon H."/>
            <person name="Deng C."/>
            <person name="Wang Y.-Y."/>
            <person name="Barron N."/>
            <person name="Manako K."/>
            <person name="Bowen J."/>
            <person name="Foster T."/>
            <person name="Erridge Z."/>
            <person name="Tiffin H."/>
            <person name="Waite C."/>
            <person name="Davies K."/>
            <person name="Grierson E."/>
            <person name="Laing W."/>
            <person name="Kirk R."/>
            <person name="Chen X."/>
            <person name="Wood M."/>
            <person name="Montefiori M."/>
            <person name="Brummell D."/>
            <person name="Schwinn K."/>
            <person name="Catanach A."/>
            <person name="Fullerton C."/>
            <person name="Li D."/>
            <person name="Meiyalaghan S."/>
            <person name="Nieuwenhuizen N."/>
            <person name="Read N."/>
            <person name="Prakash R."/>
            <person name="Hunter D."/>
            <person name="Zhang H."/>
            <person name="Mckenzie M."/>
            <person name="Knabel M."/>
            <person name="Harris A."/>
            <person name="Allan A."/>
            <person name="Chen A."/>
            <person name="Janssen B."/>
            <person name="Plunkett B."/>
            <person name="Dwamena C."/>
            <person name="Voogd C."/>
            <person name="Leif D."/>
            <person name="Lafferty D."/>
            <person name="Souleyre E."/>
            <person name="Varkonyi-Gasic E."/>
            <person name="Gambi F."/>
            <person name="Hanley J."/>
            <person name="Yao J.-L."/>
            <person name="Cheung J."/>
            <person name="David K."/>
            <person name="Warren B."/>
            <person name="Marsh K."/>
            <person name="Snowden K."/>
            <person name="Lin-Wang K."/>
            <person name="Brian L."/>
            <person name="Martinez-Sanchez M."/>
            <person name="Wang M."/>
            <person name="Ileperuma N."/>
            <person name="Macnee N."/>
            <person name="Campin R."/>
            <person name="Mcatee P."/>
            <person name="Drummond R."/>
            <person name="Espley R."/>
            <person name="Ireland H."/>
            <person name="Wu R."/>
            <person name="Atkinson R."/>
            <person name="Karunairetnam S."/>
            <person name="Bulley S."/>
            <person name="Chunkath S."/>
            <person name="Hanley Z."/>
            <person name="Storey R."/>
            <person name="Thrimawithana A."/>
            <person name="Thomson S."/>
            <person name="David C."/>
            <person name="Testolin R."/>
        </authorList>
    </citation>
    <scope>NUCLEOTIDE SEQUENCE [LARGE SCALE GENOMIC DNA]</scope>
    <source>
        <strain evidence="10">cv. Red5</strain>
        <tissue evidence="9">Young leaf</tissue>
    </source>
</reference>
<dbReference type="GO" id="GO:0016020">
    <property type="term" value="C:membrane"/>
    <property type="evidence" value="ECO:0007669"/>
    <property type="project" value="UniProtKB-SubCell"/>
</dbReference>
<feature type="transmembrane region" description="Helical" evidence="8">
    <location>
        <begin position="520"/>
        <end position="539"/>
    </location>
</feature>
<keyword evidence="5 8" id="KW-0472">Membrane</keyword>
<dbReference type="PROSITE" id="PS01022">
    <property type="entry name" value="PTR2_1"/>
    <property type="match status" value="1"/>
</dbReference>
<comment type="caution">
    <text evidence="9">The sequence shown here is derived from an EMBL/GenBank/DDBJ whole genome shotgun (WGS) entry which is preliminary data.</text>
</comment>
<dbReference type="InParanoid" id="A0A2R6RX86"/>
<dbReference type="InterPro" id="IPR018456">
    <property type="entry name" value="PTR2_symporter_CS"/>
</dbReference>
<dbReference type="Gene3D" id="1.20.1250.20">
    <property type="entry name" value="MFS general substrate transporter like domains"/>
    <property type="match status" value="1"/>
</dbReference>
<dbReference type="PANTHER" id="PTHR11654">
    <property type="entry name" value="OLIGOPEPTIDE TRANSPORTER-RELATED"/>
    <property type="match status" value="1"/>
</dbReference>
<keyword evidence="3 7" id="KW-0812">Transmembrane</keyword>
<evidence type="ECO:0000256" key="6">
    <source>
        <dbReference type="ARBA" id="ARBA00044504"/>
    </source>
</evidence>
<evidence type="ECO:0000256" key="4">
    <source>
        <dbReference type="ARBA" id="ARBA00022989"/>
    </source>
</evidence>
<dbReference type="GO" id="GO:0006857">
    <property type="term" value="P:oligopeptide transport"/>
    <property type="evidence" value="ECO:0007669"/>
    <property type="project" value="InterPro"/>
</dbReference>
<dbReference type="Gramene" id="PSS34634">
    <property type="protein sequence ID" value="PSS34634"/>
    <property type="gene ID" value="CEY00_Acc01738"/>
</dbReference>
<comment type="subcellular location">
    <subcellularLocation>
        <location evidence="1 7">Membrane</location>
        <topology evidence="1 7">Multi-pass membrane protein</topology>
    </subcellularLocation>
</comment>
<feature type="transmembrane region" description="Helical" evidence="8">
    <location>
        <begin position="245"/>
        <end position="264"/>
    </location>
</feature>
<evidence type="ECO:0000313" key="9">
    <source>
        <dbReference type="EMBL" id="PSS34634.1"/>
    </source>
</evidence>
<dbReference type="OrthoDB" id="8904098at2759"/>
<dbReference type="InterPro" id="IPR000109">
    <property type="entry name" value="POT_fam"/>
</dbReference>
<keyword evidence="10" id="KW-1185">Reference proteome</keyword>
<feature type="transmembrane region" description="Helical" evidence="8">
    <location>
        <begin position="366"/>
        <end position="389"/>
    </location>
</feature>